<proteinExistence type="inferred from homology"/>
<feature type="domain" description="D-isomer specific 2-hydroxyacid dehydrogenase NAD-binding" evidence="7">
    <location>
        <begin position="106"/>
        <end position="278"/>
    </location>
</feature>
<dbReference type="GO" id="GO:0051287">
    <property type="term" value="F:NAD binding"/>
    <property type="evidence" value="ECO:0007669"/>
    <property type="project" value="InterPro"/>
</dbReference>
<reference evidence="8 9" key="1">
    <citation type="submission" date="2012-01" db="EMBL/GenBank/DDBJ databases">
        <title>The Genome Sequence of Odoribacter laneus YIT 12061.</title>
        <authorList>
            <consortium name="The Broad Institute Genome Sequencing Platform"/>
            <person name="Earl A."/>
            <person name="Ward D."/>
            <person name="Feldgarden M."/>
            <person name="Gevers D."/>
            <person name="Morotomi M."/>
            <person name="Young S.K."/>
            <person name="Zeng Q."/>
            <person name="Gargeya S."/>
            <person name="Fitzgerald M."/>
            <person name="Haas B."/>
            <person name="Abouelleil A."/>
            <person name="Alvarado L."/>
            <person name="Arachchi H.M."/>
            <person name="Berlin A."/>
            <person name="Chapman S.B."/>
            <person name="Gearin G."/>
            <person name="Goldberg J."/>
            <person name="Griggs A."/>
            <person name="Gujja S."/>
            <person name="Hansen M."/>
            <person name="Heiman D."/>
            <person name="Howarth C."/>
            <person name="Larimer J."/>
            <person name="Lui A."/>
            <person name="MacDonald P.J.P."/>
            <person name="McCowen C."/>
            <person name="Montmayeur A."/>
            <person name="Murphy C."/>
            <person name="Neiman D."/>
            <person name="Pearson M."/>
            <person name="Priest M."/>
            <person name="Roberts A."/>
            <person name="Saif S."/>
            <person name="Shea T."/>
            <person name="Sisk P."/>
            <person name="Stolte C."/>
            <person name="Sykes S."/>
            <person name="Wortman J."/>
            <person name="Nusbaum C."/>
            <person name="Birren B."/>
        </authorList>
    </citation>
    <scope>NUCLEOTIDE SEQUENCE [LARGE SCALE GENOMIC DNA]</scope>
    <source>
        <strain evidence="8 9">YIT 12061</strain>
    </source>
</reference>
<dbReference type="GO" id="GO:0008652">
    <property type="term" value="P:amino acid biosynthetic process"/>
    <property type="evidence" value="ECO:0007669"/>
    <property type="project" value="UniProtKB-KW"/>
</dbReference>
<dbReference type="Proteomes" id="UP000004892">
    <property type="component" value="Unassembled WGS sequence"/>
</dbReference>
<sequence length="309" mass="34827">MKILVTYDIPREPFKNLPTDWEITFPEGEKLTKEEIIRMLPEYDILLAIFSRPIDKEIIDAGKKLKLISNYGVGYNNIDIQYARKKGITVCNTPESVCDPTAELCMALLLGIARRIGEFDRRIRTEREGMWGVMKNLGYGLRGKTLGIIGMGHIGQNVACKAAAFGMNILYYNRKTEVPGYKKTDLDSLLKESDFISIHTPLTEVTHHLIGERELGLMKKTAFLINTARGAVIDEEVLSRFLEKRQIAGAALDVFEREPHITELLYSLDNVILVPHIGTATYDGRIAMAQEALDNIRNYLNGKPTNVVN</sequence>
<dbReference type="PANTHER" id="PTHR42789">
    <property type="entry name" value="D-ISOMER SPECIFIC 2-HYDROXYACID DEHYDROGENASE FAMILY PROTEIN (AFU_ORTHOLOGUE AFUA_6G10090)"/>
    <property type="match status" value="1"/>
</dbReference>
<dbReference type="STRING" id="742817.HMPREF9449_02913"/>
<dbReference type="Gene3D" id="3.40.50.720">
    <property type="entry name" value="NAD(P)-binding Rossmann-like Domain"/>
    <property type="match status" value="2"/>
</dbReference>
<dbReference type="PROSITE" id="PS00065">
    <property type="entry name" value="D_2_HYDROXYACID_DH_1"/>
    <property type="match status" value="1"/>
</dbReference>
<dbReference type="InterPro" id="IPR029753">
    <property type="entry name" value="D-isomer_DH_CS"/>
</dbReference>
<keyword evidence="9" id="KW-1185">Reference proteome</keyword>
<evidence type="ECO:0000256" key="4">
    <source>
        <dbReference type="ARBA" id="ARBA00023027"/>
    </source>
</evidence>
<comment type="similarity">
    <text evidence="1 5">Belongs to the D-isomer specific 2-hydroxyacid dehydrogenase family.</text>
</comment>
<dbReference type="InterPro" id="IPR006139">
    <property type="entry name" value="D-isomer_2_OHA_DH_cat_dom"/>
</dbReference>
<feature type="domain" description="D-isomer specific 2-hydroxyacid dehydrogenase catalytic" evidence="6">
    <location>
        <begin position="20"/>
        <end position="309"/>
    </location>
</feature>
<evidence type="ECO:0008006" key="10">
    <source>
        <dbReference type="Google" id="ProtNLM"/>
    </source>
</evidence>
<evidence type="ECO:0000259" key="7">
    <source>
        <dbReference type="Pfam" id="PF02826"/>
    </source>
</evidence>
<protein>
    <recommendedName>
        <fullName evidence="10">Phosphoglycerate dehydrogenase</fullName>
    </recommendedName>
</protein>
<dbReference type="eggNOG" id="COG1052">
    <property type="taxonomic scope" value="Bacteria"/>
</dbReference>
<accession>H1DKX7</accession>
<dbReference type="GeneID" id="98070435"/>
<name>H1DKX7_9BACT</name>
<dbReference type="GO" id="GO:0016616">
    <property type="term" value="F:oxidoreductase activity, acting on the CH-OH group of donors, NAD or NADP as acceptor"/>
    <property type="evidence" value="ECO:0007669"/>
    <property type="project" value="InterPro"/>
</dbReference>
<evidence type="ECO:0000313" key="9">
    <source>
        <dbReference type="Proteomes" id="UP000004892"/>
    </source>
</evidence>
<dbReference type="SUPFAM" id="SSF52283">
    <property type="entry name" value="Formate/glycerate dehydrogenase catalytic domain-like"/>
    <property type="match status" value="1"/>
</dbReference>
<keyword evidence="4" id="KW-0520">NAD</keyword>
<comment type="caution">
    <text evidence="8">The sequence shown here is derived from an EMBL/GenBank/DDBJ whole genome shotgun (WGS) entry which is preliminary data.</text>
</comment>
<dbReference type="InterPro" id="IPR029752">
    <property type="entry name" value="D-isomer_DH_CS1"/>
</dbReference>
<evidence type="ECO:0000259" key="6">
    <source>
        <dbReference type="Pfam" id="PF00389"/>
    </source>
</evidence>
<dbReference type="InterPro" id="IPR036291">
    <property type="entry name" value="NAD(P)-bd_dom_sf"/>
</dbReference>
<keyword evidence="2" id="KW-0028">Amino-acid biosynthesis</keyword>
<dbReference type="PROSITE" id="PS00671">
    <property type="entry name" value="D_2_HYDROXYACID_DH_3"/>
    <property type="match status" value="1"/>
</dbReference>
<dbReference type="EMBL" id="ADMC01000033">
    <property type="protein sequence ID" value="EHP45272.1"/>
    <property type="molecule type" value="Genomic_DNA"/>
</dbReference>
<keyword evidence="3 5" id="KW-0560">Oxidoreductase</keyword>
<dbReference type="InterPro" id="IPR006140">
    <property type="entry name" value="D-isomer_DH_NAD-bd"/>
</dbReference>
<dbReference type="AlphaFoldDB" id="H1DKX7"/>
<evidence type="ECO:0000256" key="5">
    <source>
        <dbReference type="RuleBase" id="RU003719"/>
    </source>
</evidence>
<dbReference type="Pfam" id="PF00389">
    <property type="entry name" value="2-Hacid_dh"/>
    <property type="match status" value="1"/>
</dbReference>
<evidence type="ECO:0000313" key="8">
    <source>
        <dbReference type="EMBL" id="EHP45272.1"/>
    </source>
</evidence>
<evidence type="ECO:0000256" key="2">
    <source>
        <dbReference type="ARBA" id="ARBA00022605"/>
    </source>
</evidence>
<dbReference type="PROSITE" id="PS00670">
    <property type="entry name" value="D_2_HYDROXYACID_DH_2"/>
    <property type="match status" value="1"/>
</dbReference>
<gene>
    <name evidence="8" type="ORF">HMPREF9449_02913</name>
</gene>
<dbReference type="HOGENOM" id="CLU_019796_1_2_10"/>
<dbReference type="SUPFAM" id="SSF51735">
    <property type="entry name" value="NAD(P)-binding Rossmann-fold domains"/>
    <property type="match status" value="1"/>
</dbReference>
<dbReference type="RefSeq" id="WP_009138056.1">
    <property type="nucleotide sequence ID" value="NZ_JH594598.1"/>
</dbReference>
<dbReference type="PATRIC" id="fig|742817.3.peg.3115"/>
<organism evidence="8 9">
    <name type="scientific">Odoribacter laneus YIT 12061</name>
    <dbReference type="NCBI Taxonomy" id="742817"/>
    <lineage>
        <taxon>Bacteria</taxon>
        <taxon>Pseudomonadati</taxon>
        <taxon>Bacteroidota</taxon>
        <taxon>Bacteroidia</taxon>
        <taxon>Bacteroidales</taxon>
        <taxon>Odoribacteraceae</taxon>
        <taxon>Odoribacter</taxon>
    </lineage>
</organism>
<evidence type="ECO:0000256" key="1">
    <source>
        <dbReference type="ARBA" id="ARBA00005854"/>
    </source>
</evidence>
<dbReference type="Pfam" id="PF02826">
    <property type="entry name" value="2-Hacid_dh_C"/>
    <property type="match status" value="1"/>
</dbReference>
<dbReference type="FunFam" id="3.40.50.720:FF:000203">
    <property type="entry name" value="D-3-phosphoglycerate dehydrogenase (SerA)"/>
    <property type="match status" value="1"/>
</dbReference>
<dbReference type="InterPro" id="IPR050857">
    <property type="entry name" value="D-2-hydroxyacid_DH"/>
</dbReference>
<evidence type="ECO:0000256" key="3">
    <source>
        <dbReference type="ARBA" id="ARBA00023002"/>
    </source>
</evidence>
<dbReference type="PANTHER" id="PTHR42789:SF1">
    <property type="entry name" value="D-ISOMER SPECIFIC 2-HYDROXYACID DEHYDROGENASE FAMILY PROTEIN (AFU_ORTHOLOGUE AFUA_6G10090)"/>
    <property type="match status" value="1"/>
</dbReference>